<evidence type="ECO:0000256" key="1">
    <source>
        <dbReference type="ARBA" id="ARBA00004141"/>
    </source>
</evidence>
<accession>R7UXG4</accession>
<evidence type="ECO:0000313" key="7">
    <source>
        <dbReference type="EMBL" id="ELU08607.1"/>
    </source>
</evidence>
<dbReference type="InterPro" id="IPR006201">
    <property type="entry name" value="Neur_channel"/>
</dbReference>
<reference evidence="7 9" key="2">
    <citation type="journal article" date="2013" name="Nature">
        <title>Insights into bilaterian evolution from three spiralian genomes.</title>
        <authorList>
            <person name="Simakov O."/>
            <person name="Marletaz F."/>
            <person name="Cho S.J."/>
            <person name="Edsinger-Gonzales E."/>
            <person name="Havlak P."/>
            <person name="Hellsten U."/>
            <person name="Kuo D.H."/>
            <person name="Larsson T."/>
            <person name="Lv J."/>
            <person name="Arendt D."/>
            <person name="Savage R."/>
            <person name="Osoegawa K."/>
            <person name="de Jong P."/>
            <person name="Grimwood J."/>
            <person name="Chapman J.A."/>
            <person name="Shapiro H."/>
            <person name="Aerts A."/>
            <person name="Otillar R.P."/>
            <person name="Terry A.Y."/>
            <person name="Boore J.L."/>
            <person name="Grigoriev I.V."/>
            <person name="Lindberg D.R."/>
            <person name="Seaver E.C."/>
            <person name="Weisblat D.A."/>
            <person name="Putnam N.H."/>
            <person name="Rokhsar D.S."/>
        </authorList>
    </citation>
    <scope>NUCLEOTIDE SEQUENCE</scope>
    <source>
        <strain evidence="7 9">I ESC-2004</strain>
    </source>
</reference>
<dbReference type="OrthoDB" id="6097796at2759"/>
<feature type="transmembrane region" description="Helical" evidence="5">
    <location>
        <begin position="313"/>
        <end position="331"/>
    </location>
</feature>
<dbReference type="Proteomes" id="UP000014760">
    <property type="component" value="Unassembled WGS sequence"/>
</dbReference>
<dbReference type="InterPro" id="IPR006202">
    <property type="entry name" value="Neur_chan_lig-bd"/>
</dbReference>
<dbReference type="EMBL" id="KB298910">
    <property type="protein sequence ID" value="ELU08607.1"/>
    <property type="molecule type" value="Genomic_DNA"/>
</dbReference>
<dbReference type="GO" id="GO:0005230">
    <property type="term" value="F:extracellular ligand-gated monoatomic ion channel activity"/>
    <property type="evidence" value="ECO:0007669"/>
    <property type="project" value="InterPro"/>
</dbReference>
<proteinExistence type="predicted"/>
<evidence type="ECO:0000313" key="9">
    <source>
        <dbReference type="Proteomes" id="UP000014760"/>
    </source>
</evidence>
<evidence type="ECO:0000256" key="3">
    <source>
        <dbReference type="ARBA" id="ARBA00022989"/>
    </source>
</evidence>
<dbReference type="SUPFAM" id="SSF90112">
    <property type="entry name" value="Neurotransmitter-gated ion-channel transmembrane pore"/>
    <property type="match status" value="1"/>
</dbReference>
<dbReference type="FunFam" id="2.70.170.10:FF:000028">
    <property type="entry name" value="AcetylCholine Receptor"/>
    <property type="match status" value="1"/>
</dbReference>
<gene>
    <name evidence="7" type="ORF">CAPTEDRAFT_191122</name>
</gene>
<dbReference type="GO" id="GO:0016020">
    <property type="term" value="C:membrane"/>
    <property type="evidence" value="ECO:0007669"/>
    <property type="project" value="UniProtKB-SubCell"/>
</dbReference>
<feature type="domain" description="Neurotransmitter-gated ion-channel ligand-binding" evidence="6">
    <location>
        <begin position="87"/>
        <end position="280"/>
    </location>
</feature>
<keyword evidence="9" id="KW-1185">Reference proteome</keyword>
<dbReference type="InterPro" id="IPR038050">
    <property type="entry name" value="Neuro_actylchol_rec"/>
</dbReference>
<comment type="subcellular location">
    <subcellularLocation>
        <location evidence="1">Membrane</location>
        <topology evidence="1">Multi-pass membrane protein</topology>
    </subcellularLocation>
</comment>
<reference evidence="8" key="3">
    <citation type="submission" date="2015-06" db="UniProtKB">
        <authorList>
            <consortium name="EnsemblMetazoa"/>
        </authorList>
    </citation>
    <scope>IDENTIFICATION</scope>
</reference>
<evidence type="ECO:0000256" key="4">
    <source>
        <dbReference type="ARBA" id="ARBA00023136"/>
    </source>
</evidence>
<feature type="transmembrane region" description="Helical" evidence="5">
    <location>
        <begin position="343"/>
        <end position="364"/>
    </location>
</feature>
<dbReference type="InterPro" id="IPR036719">
    <property type="entry name" value="Neuro-gated_channel_TM_sf"/>
</dbReference>
<organism evidence="7">
    <name type="scientific">Capitella teleta</name>
    <name type="common">Polychaete worm</name>
    <dbReference type="NCBI Taxonomy" id="283909"/>
    <lineage>
        <taxon>Eukaryota</taxon>
        <taxon>Metazoa</taxon>
        <taxon>Spiralia</taxon>
        <taxon>Lophotrochozoa</taxon>
        <taxon>Annelida</taxon>
        <taxon>Polychaeta</taxon>
        <taxon>Sedentaria</taxon>
        <taxon>Scolecida</taxon>
        <taxon>Capitellidae</taxon>
        <taxon>Capitella</taxon>
    </lineage>
</organism>
<name>R7UXG4_CAPTE</name>
<dbReference type="InterPro" id="IPR036734">
    <property type="entry name" value="Neur_chan_lig-bd_sf"/>
</dbReference>
<keyword evidence="3 5" id="KW-1133">Transmembrane helix</keyword>
<reference evidence="9" key="1">
    <citation type="submission" date="2012-12" db="EMBL/GenBank/DDBJ databases">
        <authorList>
            <person name="Hellsten U."/>
            <person name="Grimwood J."/>
            <person name="Chapman J.A."/>
            <person name="Shapiro H."/>
            <person name="Aerts A."/>
            <person name="Otillar R.P."/>
            <person name="Terry A.Y."/>
            <person name="Boore J.L."/>
            <person name="Simakov O."/>
            <person name="Marletaz F."/>
            <person name="Cho S.-J."/>
            <person name="Edsinger-Gonzales E."/>
            <person name="Havlak P."/>
            <person name="Kuo D.-H."/>
            <person name="Larsson T."/>
            <person name="Lv J."/>
            <person name="Arendt D."/>
            <person name="Savage R."/>
            <person name="Osoegawa K."/>
            <person name="de Jong P."/>
            <person name="Lindberg D.R."/>
            <person name="Seaver E.C."/>
            <person name="Weisblat D.A."/>
            <person name="Putnam N.H."/>
            <person name="Grigoriev I.V."/>
            <person name="Rokhsar D.S."/>
        </authorList>
    </citation>
    <scope>NUCLEOTIDE SEQUENCE</scope>
    <source>
        <strain evidence="9">I ESC-2004</strain>
    </source>
</reference>
<sequence>MEYILLVTFGTGTIKKGARHGYEGIACDGVASGGSMWQEQLTYVHGIGPFRVFWHSPFVFHKSTHERRLIADLLSQRTEALGPNIRYTRPMKTEGPVNLKVTIRFQKLVELDAASDVLTAKLWIYLEWADHFMTWNPEDYGNITSAVWLAMDDVWMPDFAIYDSLSSRSIENHHHGLYIKYDGTVVFVPVVVASIPCYGDISTFPYDIHRCTISLGSWLYPSSEINLTSGADDESFMKFYHPNQQWSLRLDSHGMESILDDCCSEDDYRTVKYHVVIERNASFFFFALIFPGCLLNLIVTVMFILPPEFQDKVNIGVSIFLSHIVLIMVLVEVTPSNGQSLPVIGQFYCANTCMAVVSILASVVTYNMQARTSQVGESSKKFLVRSARTLGLRQIQRCPTTGPEFDASRLTNDFWHLMARVVDRILLLIYTVTMVTCSLMILFQLGR</sequence>
<evidence type="ECO:0000313" key="8">
    <source>
        <dbReference type="EnsemblMetazoa" id="CapteP191122"/>
    </source>
</evidence>
<dbReference type="STRING" id="283909.R7UXG4"/>
<keyword evidence="2 5" id="KW-0812">Transmembrane</keyword>
<feature type="transmembrane region" description="Helical" evidence="5">
    <location>
        <begin position="425"/>
        <end position="445"/>
    </location>
</feature>
<feature type="transmembrane region" description="Helical" evidence="5">
    <location>
        <begin position="283"/>
        <end position="306"/>
    </location>
</feature>
<protein>
    <recommendedName>
        <fullName evidence="6">Neurotransmitter-gated ion-channel ligand-binding domain-containing protein</fullName>
    </recommendedName>
</protein>
<evidence type="ECO:0000259" key="6">
    <source>
        <dbReference type="Pfam" id="PF02931"/>
    </source>
</evidence>
<evidence type="ECO:0000256" key="2">
    <source>
        <dbReference type="ARBA" id="ARBA00022692"/>
    </source>
</evidence>
<dbReference type="GO" id="GO:0004888">
    <property type="term" value="F:transmembrane signaling receptor activity"/>
    <property type="evidence" value="ECO:0007669"/>
    <property type="project" value="InterPro"/>
</dbReference>
<keyword evidence="4 5" id="KW-0472">Membrane</keyword>
<dbReference type="Pfam" id="PF02931">
    <property type="entry name" value="Neur_chan_LBD"/>
    <property type="match status" value="1"/>
</dbReference>
<dbReference type="CDD" id="cd18989">
    <property type="entry name" value="LGIC_ECD_cation"/>
    <property type="match status" value="1"/>
</dbReference>
<dbReference type="CDD" id="cd19051">
    <property type="entry name" value="LGIC_TM_cation"/>
    <property type="match status" value="1"/>
</dbReference>
<dbReference type="PANTHER" id="PTHR18945">
    <property type="entry name" value="NEUROTRANSMITTER GATED ION CHANNEL"/>
    <property type="match status" value="1"/>
</dbReference>
<dbReference type="SUPFAM" id="SSF63712">
    <property type="entry name" value="Nicotinic receptor ligand binding domain-like"/>
    <property type="match status" value="1"/>
</dbReference>
<dbReference type="Gene3D" id="2.70.170.10">
    <property type="entry name" value="Neurotransmitter-gated ion-channel ligand-binding domain"/>
    <property type="match status" value="1"/>
</dbReference>
<dbReference type="AlphaFoldDB" id="R7UXG4"/>
<dbReference type="HOGENOM" id="CLU_018074_0_4_1"/>
<evidence type="ECO:0000256" key="5">
    <source>
        <dbReference type="SAM" id="Phobius"/>
    </source>
</evidence>
<dbReference type="PRINTS" id="PR00252">
    <property type="entry name" value="NRIONCHANNEL"/>
</dbReference>
<dbReference type="EnsemblMetazoa" id="CapteT191122">
    <property type="protein sequence ID" value="CapteP191122"/>
    <property type="gene ID" value="CapteG191122"/>
</dbReference>
<dbReference type="EMBL" id="AMQN01006668">
    <property type="status" value="NOT_ANNOTATED_CDS"/>
    <property type="molecule type" value="Genomic_DNA"/>
</dbReference>
<dbReference type="Gene3D" id="1.20.58.390">
    <property type="entry name" value="Neurotransmitter-gated ion-channel transmembrane domain"/>
    <property type="match status" value="1"/>
</dbReference>